<reference evidence="2 3" key="1">
    <citation type="journal article" date="2014" name="Appl. Environ. Microbiol.">
        <title>Insights into the Microbial Degradation of Rubber and Gutta-Percha by Analysis of the Complete Genome of Nocardia nova SH22a.</title>
        <authorList>
            <person name="Luo Q."/>
            <person name="Hiessl S."/>
            <person name="Poehlein A."/>
            <person name="Daniel R."/>
            <person name="Steinbuchel A."/>
        </authorList>
    </citation>
    <scope>NUCLEOTIDE SEQUENCE [LARGE SCALE GENOMIC DNA]</scope>
    <source>
        <strain evidence="2">SH22a</strain>
    </source>
</reference>
<protein>
    <submittedName>
        <fullName evidence="2">Uncharacterized protein</fullName>
    </submittedName>
</protein>
<proteinExistence type="predicted"/>
<feature type="compositionally biased region" description="Polar residues" evidence="1">
    <location>
        <begin position="51"/>
        <end position="62"/>
    </location>
</feature>
<feature type="region of interest" description="Disordered" evidence="1">
    <location>
        <begin position="201"/>
        <end position="229"/>
    </location>
</feature>
<dbReference type="KEGG" id="nno:NONO_c08200"/>
<gene>
    <name evidence="2" type="ORF">NONO_c08200</name>
</gene>
<dbReference type="eggNOG" id="ENOG5030KKA">
    <property type="taxonomic scope" value="Bacteria"/>
</dbReference>
<dbReference type="AlphaFoldDB" id="W5T8T2"/>
<feature type="region of interest" description="Disordered" evidence="1">
    <location>
        <begin position="51"/>
        <end position="172"/>
    </location>
</feature>
<accession>W5T8T2</accession>
<keyword evidence="3" id="KW-1185">Reference proteome</keyword>
<dbReference type="PATRIC" id="fig|1415166.3.peg.829"/>
<name>W5T8T2_9NOCA</name>
<evidence type="ECO:0000256" key="1">
    <source>
        <dbReference type="SAM" id="MobiDB-lite"/>
    </source>
</evidence>
<feature type="compositionally biased region" description="Gly residues" evidence="1">
    <location>
        <begin position="88"/>
        <end position="119"/>
    </location>
</feature>
<sequence length="229" mass="22754">MSNAIVHAWGSSLCSNWVAARPDTVTGCGSWNRVVLCSVVCAAASPYATTVSQTMRTPQTIQAPSSTPGPGGSDPAATTAAGFDPSTQGGGTSGPGLGGGSHGSGTGGGLPGPGSGKPGLGSAVPGGIAAAQQGVPPGLRSPGQAGAPGMSGVPGGGKGGKSEEDKDRQGAEYLRGRHLEEWIEDGRKVLPAYGAIGEYQEQEWESASRPLAPRPPSPPERGRSPGEYR</sequence>
<feature type="compositionally biased region" description="Basic and acidic residues" evidence="1">
    <location>
        <begin position="160"/>
        <end position="172"/>
    </location>
</feature>
<dbReference type="STRING" id="1415166.NONO_c08200"/>
<feature type="compositionally biased region" description="Low complexity" evidence="1">
    <location>
        <begin position="63"/>
        <end position="87"/>
    </location>
</feature>
<evidence type="ECO:0000313" key="2">
    <source>
        <dbReference type="EMBL" id="AHH15627.1"/>
    </source>
</evidence>
<dbReference type="HOGENOM" id="CLU_1208771_0_0_11"/>
<organism evidence="2 3">
    <name type="scientific">Nocardia nova SH22a</name>
    <dbReference type="NCBI Taxonomy" id="1415166"/>
    <lineage>
        <taxon>Bacteria</taxon>
        <taxon>Bacillati</taxon>
        <taxon>Actinomycetota</taxon>
        <taxon>Actinomycetes</taxon>
        <taxon>Mycobacteriales</taxon>
        <taxon>Nocardiaceae</taxon>
        <taxon>Nocardia</taxon>
    </lineage>
</organism>
<dbReference type="EMBL" id="CP006850">
    <property type="protein sequence ID" value="AHH15627.1"/>
    <property type="molecule type" value="Genomic_DNA"/>
</dbReference>
<dbReference type="Proteomes" id="UP000019150">
    <property type="component" value="Chromosome"/>
</dbReference>
<evidence type="ECO:0000313" key="3">
    <source>
        <dbReference type="Proteomes" id="UP000019150"/>
    </source>
</evidence>
<feature type="compositionally biased region" description="Basic and acidic residues" evidence="1">
    <location>
        <begin position="220"/>
        <end position="229"/>
    </location>
</feature>